<dbReference type="SUPFAM" id="SSF53613">
    <property type="entry name" value="Ribokinase-like"/>
    <property type="match status" value="1"/>
</dbReference>
<keyword evidence="5" id="KW-1185">Reference proteome</keyword>
<dbReference type="AlphaFoldDB" id="A0A410WSF3"/>
<dbReference type="GO" id="GO:0033785">
    <property type="term" value="F:heptose 7-phosphate kinase activity"/>
    <property type="evidence" value="ECO:0007669"/>
    <property type="project" value="TreeGrafter"/>
</dbReference>
<feature type="domain" description="Carbohydrate kinase PfkB" evidence="1">
    <location>
        <begin position="43"/>
        <end position="312"/>
    </location>
</feature>
<evidence type="ECO:0000313" key="3">
    <source>
        <dbReference type="EMBL" id="QAV17315.1"/>
    </source>
</evidence>
<reference evidence="2 5" key="2">
    <citation type="submission" date="2022-05" db="EMBL/GenBank/DDBJ databases">
        <title>Genome Sequencing of Bee-Associated Microbes.</title>
        <authorList>
            <person name="Dunlap C."/>
        </authorList>
    </citation>
    <scope>NUCLEOTIDE SEQUENCE [LARGE SCALE GENOMIC DNA]</scope>
    <source>
        <strain evidence="2 5">NRRL B-23120</strain>
    </source>
</reference>
<evidence type="ECO:0000313" key="4">
    <source>
        <dbReference type="Proteomes" id="UP000288943"/>
    </source>
</evidence>
<dbReference type="Gene3D" id="3.40.1190.20">
    <property type="match status" value="1"/>
</dbReference>
<dbReference type="Proteomes" id="UP000288943">
    <property type="component" value="Chromosome"/>
</dbReference>
<dbReference type="InterPro" id="IPR029056">
    <property type="entry name" value="Ribokinase-like"/>
</dbReference>
<dbReference type="EMBL" id="CP026520">
    <property type="protein sequence ID" value="QAV17315.1"/>
    <property type="molecule type" value="Genomic_DNA"/>
</dbReference>
<accession>A0A410WSF3</accession>
<dbReference type="KEGG" id="pchi:PC41400_06415"/>
<dbReference type="GO" id="GO:0005829">
    <property type="term" value="C:cytosol"/>
    <property type="evidence" value="ECO:0007669"/>
    <property type="project" value="TreeGrafter"/>
</dbReference>
<dbReference type="GeneID" id="95374451"/>
<dbReference type="EMBL" id="JAMDMJ010000008">
    <property type="protein sequence ID" value="MCY9595550.1"/>
    <property type="molecule type" value="Genomic_DNA"/>
</dbReference>
<dbReference type="PANTHER" id="PTHR46969:SF1">
    <property type="entry name" value="BIFUNCTIONAL PROTEIN HLDE"/>
    <property type="match status" value="1"/>
</dbReference>
<sequence length="333" mass="35477">MEPSRKEKLLNRLGRKPPGTTIVLGDILLDEYTACTRDYSANEHCVVLRKGPSLFFPGNALNVSLNIAALDGSAAILGAMGTDTEADRLRSLAGDRIDSGGLIGETGRQTTLKTRLSDGDGLLLRVDREDNTPLSASAAGLLLKHADSLPAVSCAVLSDLGKGVLPDSLIAGYIRRAADKGIPVLVDPAGENIRRYAHASVLFPNLAEFNKLTSRSCENPAEAARYAQRKLAEWEIGALVLKAAEAGSYLITTEEIRHVPAYCKEPVCEVGAGDSFLAAFAVGIAHGLPLEESFMLSNASAAVSVSKAYTSTVSTRELTAFIGQLKQWDDRRP</sequence>
<dbReference type="GO" id="GO:0033786">
    <property type="term" value="F:heptose-1-phosphate adenylyltransferase activity"/>
    <property type="evidence" value="ECO:0007669"/>
    <property type="project" value="TreeGrafter"/>
</dbReference>
<gene>
    <name evidence="2" type="ORF">M5X16_07190</name>
    <name evidence="3" type="ORF">PC41400_06415</name>
</gene>
<dbReference type="PANTHER" id="PTHR46969">
    <property type="entry name" value="BIFUNCTIONAL PROTEIN HLDE"/>
    <property type="match status" value="1"/>
</dbReference>
<dbReference type="Proteomes" id="UP001527202">
    <property type="component" value="Unassembled WGS sequence"/>
</dbReference>
<reference evidence="3 4" key="1">
    <citation type="submission" date="2018-01" db="EMBL/GenBank/DDBJ databases">
        <title>The whole genome sequencing and assembly of Paenibacillus chitinolyticus KCCM 41400 strain.</title>
        <authorList>
            <person name="Kim J.-Y."/>
            <person name="Park M.-K."/>
            <person name="Lee Y.-J."/>
            <person name="Yi H."/>
            <person name="Bahn Y.-S."/>
            <person name="Kim J.F."/>
            <person name="Lee D.-W."/>
        </authorList>
    </citation>
    <scope>NUCLEOTIDE SEQUENCE [LARGE SCALE GENOMIC DNA]</scope>
    <source>
        <strain evidence="3 4">KCCM 41400</strain>
    </source>
</reference>
<keyword evidence="3" id="KW-0808">Transferase</keyword>
<organism evidence="3 4">
    <name type="scientific">Paenibacillus chitinolyticus</name>
    <dbReference type="NCBI Taxonomy" id="79263"/>
    <lineage>
        <taxon>Bacteria</taxon>
        <taxon>Bacillati</taxon>
        <taxon>Bacillota</taxon>
        <taxon>Bacilli</taxon>
        <taxon>Bacillales</taxon>
        <taxon>Paenibacillaceae</taxon>
        <taxon>Paenibacillus</taxon>
    </lineage>
</organism>
<dbReference type="RefSeq" id="WP_042229632.1">
    <property type="nucleotide sequence ID" value="NZ_CP026520.1"/>
</dbReference>
<dbReference type="InterPro" id="IPR011611">
    <property type="entry name" value="PfkB_dom"/>
</dbReference>
<dbReference type="Pfam" id="PF00294">
    <property type="entry name" value="PfkB"/>
    <property type="match status" value="1"/>
</dbReference>
<keyword evidence="3" id="KW-0418">Kinase</keyword>
<evidence type="ECO:0000259" key="1">
    <source>
        <dbReference type="Pfam" id="PF00294"/>
    </source>
</evidence>
<dbReference type="OrthoDB" id="9802794at2"/>
<evidence type="ECO:0000313" key="2">
    <source>
        <dbReference type="EMBL" id="MCY9595550.1"/>
    </source>
</evidence>
<protein>
    <submittedName>
        <fullName evidence="3">HldE family sugar kinase</fullName>
    </submittedName>
    <submittedName>
        <fullName evidence="2">PfkB family carbohydrate kinase</fullName>
    </submittedName>
</protein>
<name>A0A410WSF3_9BACL</name>
<proteinExistence type="predicted"/>
<evidence type="ECO:0000313" key="5">
    <source>
        <dbReference type="Proteomes" id="UP001527202"/>
    </source>
</evidence>